<name>A0A3T1CX74_9VIRU</name>
<accession>A0A3T1CX74</accession>
<dbReference type="EMBL" id="AP018495">
    <property type="protein sequence ID" value="BBI30428.1"/>
    <property type="molecule type" value="Genomic_DNA"/>
</dbReference>
<sequence length="124" mass="14533">MNEPRDPYGDDYCQYLYGKLLLKLDDKRGAVRHRGFIFELERTDRCTSVGLANVRYSVGQALERARANHPETPERFLETDVVLEHEDSIRRELHGALTPMKRFMHRLDRVRQGLVGPLYPSLYE</sequence>
<evidence type="ECO:0000313" key="2">
    <source>
        <dbReference type="Proteomes" id="UP001161669"/>
    </source>
</evidence>
<evidence type="ECO:0000313" key="1">
    <source>
        <dbReference type="EMBL" id="BBI30428.1"/>
    </source>
</evidence>
<reference evidence="2" key="1">
    <citation type="journal article" date="2019" name="J. Virol.">
        <title>Medusavirus, a novel large DNA virus discovered from hot spring water.</title>
        <authorList>
            <person name="Yoshikawa G."/>
            <person name="Blanc-Mathieu R."/>
            <person name="Song C."/>
            <person name="Kayama Y."/>
            <person name="Mochizuki T."/>
            <person name="Murata K."/>
            <person name="Ogata H."/>
            <person name="Takemura M."/>
        </authorList>
    </citation>
    <scope>NUCLEOTIDE SEQUENCE [LARGE SCALE GENOMIC DNA]</scope>
</reference>
<protein>
    <submittedName>
        <fullName evidence="1">Uncharacterized protein</fullName>
    </submittedName>
</protein>
<organism evidence="1 2">
    <name type="scientific">Acanthamoeba castellanii medusavirus J1</name>
    <dbReference type="NCBI Taxonomy" id="3114988"/>
    <lineage>
        <taxon>Viruses</taxon>
        <taxon>Varidnaviria</taxon>
        <taxon>Bamfordvirae</taxon>
        <taxon>Nucleocytoviricota</taxon>
        <taxon>Megaviricetes</taxon>
        <taxon>Mamonoviridae</taxon>
        <taxon>Medusavirus</taxon>
        <taxon>Medusavirus medusae</taxon>
    </lineage>
</organism>
<proteinExistence type="predicted"/>
<dbReference type="Proteomes" id="UP001161669">
    <property type="component" value="Segment"/>
</dbReference>
<dbReference type="KEGG" id="vg:80540780"/>
<keyword evidence="2" id="KW-1185">Reference proteome</keyword>